<name>A0A0F7SPQ3_PHARH</name>
<reference evidence="1" key="1">
    <citation type="submission" date="2014-08" db="EMBL/GenBank/DDBJ databases">
        <authorList>
            <person name="Sharma Rahul"/>
            <person name="Thines Marco"/>
        </authorList>
    </citation>
    <scope>NUCLEOTIDE SEQUENCE</scope>
</reference>
<protein>
    <submittedName>
        <fullName evidence="1">Uncharacterized protein</fullName>
    </submittedName>
</protein>
<organism evidence="1">
    <name type="scientific">Phaffia rhodozyma</name>
    <name type="common">Yeast</name>
    <name type="synonym">Xanthophyllomyces dendrorhous</name>
    <dbReference type="NCBI Taxonomy" id="264483"/>
    <lineage>
        <taxon>Eukaryota</taxon>
        <taxon>Fungi</taxon>
        <taxon>Dikarya</taxon>
        <taxon>Basidiomycota</taxon>
        <taxon>Agaricomycotina</taxon>
        <taxon>Tremellomycetes</taxon>
        <taxon>Cystofilobasidiales</taxon>
        <taxon>Mrakiaceae</taxon>
        <taxon>Phaffia</taxon>
    </lineage>
</organism>
<sequence length="210" mass="22885">MFAIPRREIYEVTASSPLVLSPTSVAPTPFGSRTTVFFRDFDGQGKQFSLIGTSLAKVVIDNSSNFTLDIHTPLLSSTLEVFSSSSIHVRLLSPTIASTVQLDPPLQHFRLDVPTANPSPKIIVSSVLPPSKARTILQEDAFMGSQLSALVAGSSEDQETIDCQLKNGETNRLGEQLVYELIQDGNSWSWSRKELKREEGGGEGTGYPML</sequence>
<dbReference type="EMBL" id="LN483124">
    <property type="protein sequence ID" value="CED82634.1"/>
    <property type="molecule type" value="Genomic_DNA"/>
</dbReference>
<evidence type="ECO:0000313" key="1">
    <source>
        <dbReference type="EMBL" id="CED82634.1"/>
    </source>
</evidence>
<proteinExistence type="predicted"/>
<dbReference type="AlphaFoldDB" id="A0A0F7SPQ3"/>
<accession>A0A0F7SPQ3</accession>